<reference evidence="2" key="1">
    <citation type="submission" date="2016-10" db="EMBL/GenBank/DDBJ databases">
        <authorList>
            <person name="Varghese N."/>
            <person name="Submissions S."/>
        </authorList>
    </citation>
    <scope>NUCLEOTIDE SEQUENCE [LARGE SCALE GENOMIC DNA]</scope>
    <source>
        <strain evidence="2">DSM 27839</strain>
    </source>
</reference>
<evidence type="ECO:0000313" key="1">
    <source>
        <dbReference type="EMBL" id="SDX95810.1"/>
    </source>
</evidence>
<dbReference type="STRING" id="985054.SAMN05444358_12013"/>
<dbReference type="EMBL" id="FNNP01000020">
    <property type="protein sequence ID" value="SDX95810.1"/>
    <property type="molecule type" value="Genomic_DNA"/>
</dbReference>
<keyword evidence="2" id="KW-1185">Reference proteome</keyword>
<sequence length="624" mass="68898">MPISSQQCTPYLSVSLHQGKGNVSADVSGLLTSIRDVAKKAADQKGLEKPRFPNVTDPELEIDGTDFGWAHYAVKRAPGWLDGAGLTDVHNHIVVVAKRGDIYALLFSDNGLRNLVARKVTAATDGQFARIQRLSSTEINKAFVESQVRTLWLNGTHTRSTTKPDSKVLSGIELETALDPLGDQSYYFSSVRSTLSLSDQITSKVVGASPSGGRIWLGPTRSWDEFANTMTLVLDRASDLMSDANRSDKPLPVLASSINSLAGIEEPYDVALIIPEQVSAEAAVNADDDMRWLEQFGDAARFEITPVDGSSNFEADVYWGEGRLGRLAYEFEQTPTSEIRLKVRTVDGFDGDELEGSLLGLCRDPGNLTIYFDTGHTFSRGHFYETRFRDARFEDWGWVRMDRDQTVFKQEKPLDGKRFAVENTGNDDDWSLFGSVARHWPNLDQRGAQTGWLVCDDGAMESADFIHVDDTAVPPKLTLIHVKGSGSESLNRGISVSDYEVVVGQAIKNIRHIDRDLLRDKLTANAGGVLQDAVWHNGTRQQNRNGFLAMLDGLGSSLEKTVVVFQPRVRRSVYHEIRARIDAGDLDRADVRRLQQLDALLLGARADCYSLGANFVVISDGDDL</sequence>
<dbReference type="Proteomes" id="UP000183400">
    <property type="component" value="Unassembled WGS sequence"/>
</dbReference>
<evidence type="ECO:0000313" key="2">
    <source>
        <dbReference type="Proteomes" id="UP000183400"/>
    </source>
</evidence>
<accession>A0A1H3FXZ8</accession>
<dbReference type="AlphaFoldDB" id="A0A1H3FXZ8"/>
<gene>
    <name evidence="1" type="ORF">SAMN05444358_12013</name>
</gene>
<protein>
    <recommendedName>
        <fullName evidence="3">Sporadically distributed protein, TIGR04141 family</fullName>
    </recommendedName>
</protein>
<organism evidence="1 2">
    <name type="scientific">Ruegeria halocynthiae</name>
    <dbReference type="NCBI Taxonomy" id="985054"/>
    <lineage>
        <taxon>Bacteria</taxon>
        <taxon>Pseudomonadati</taxon>
        <taxon>Pseudomonadota</taxon>
        <taxon>Alphaproteobacteria</taxon>
        <taxon>Rhodobacterales</taxon>
        <taxon>Roseobacteraceae</taxon>
        <taxon>Ruegeria</taxon>
    </lineage>
</organism>
<name>A0A1H3FXZ8_9RHOB</name>
<proteinExistence type="predicted"/>
<evidence type="ECO:0008006" key="3">
    <source>
        <dbReference type="Google" id="ProtNLM"/>
    </source>
</evidence>
<dbReference type="RefSeq" id="WP_074739611.1">
    <property type="nucleotide sequence ID" value="NZ_FNNP01000020.1"/>
</dbReference>